<feature type="chain" id="PRO_5020803900" evidence="5">
    <location>
        <begin position="23"/>
        <end position="198"/>
    </location>
</feature>
<feature type="domain" description="Thioredoxin" evidence="6">
    <location>
        <begin position="34"/>
        <end position="198"/>
    </location>
</feature>
<sequence length="198" mass="21269">MSTRRFALAALAALALAGCQKADPDRPAFKGIDLTGAEYARGLNLTDQDGRARSLADFKGKVLVVFFGYTQCPDVCPTTMAEVAEVKRSLGADGDKVQGIFVTIDPERDTAALLKAYLASFDPSFVGLRGSEEQTQAAAKEFKVFFAKVPGKTPETYTMDHTAASFIFDTEGRVRVYARYGAGAQPLADDIKLLLAGK</sequence>
<comment type="caution">
    <text evidence="7">The sequence shown here is derived from an EMBL/GenBank/DDBJ whole genome shotgun (WGS) entry which is preliminary data.</text>
</comment>
<evidence type="ECO:0000256" key="5">
    <source>
        <dbReference type="SAM" id="SignalP"/>
    </source>
</evidence>
<dbReference type="Gene3D" id="3.40.30.10">
    <property type="entry name" value="Glutaredoxin"/>
    <property type="match status" value="1"/>
</dbReference>
<dbReference type="Pfam" id="PF02630">
    <property type="entry name" value="SCO1-SenC"/>
    <property type="match status" value="1"/>
</dbReference>
<gene>
    <name evidence="7" type="ORF">EV671_100990</name>
</gene>
<evidence type="ECO:0000259" key="6">
    <source>
        <dbReference type="PROSITE" id="PS51352"/>
    </source>
</evidence>
<dbReference type="InterPro" id="IPR036249">
    <property type="entry name" value="Thioredoxin-like_sf"/>
</dbReference>
<dbReference type="RefSeq" id="WP_132571155.1">
    <property type="nucleotide sequence ID" value="NZ_CBCSGL010000016.1"/>
</dbReference>
<dbReference type="Proteomes" id="UP000295110">
    <property type="component" value="Unassembled WGS sequence"/>
</dbReference>
<feature type="binding site" evidence="3">
    <location>
        <position position="76"/>
    </location>
    <ligand>
        <name>Cu cation</name>
        <dbReference type="ChEBI" id="CHEBI:23378"/>
    </ligand>
</feature>
<feature type="binding site" evidence="3">
    <location>
        <position position="72"/>
    </location>
    <ligand>
        <name>Cu cation</name>
        <dbReference type="ChEBI" id="CHEBI:23378"/>
    </ligand>
</feature>
<dbReference type="PROSITE" id="PS51352">
    <property type="entry name" value="THIOREDOXIN_2"/>
    <property type="match status" value="1"/>
</dbReference>
<dbReference type="GO" id="GO:0046872">
    <property type="term" value="F:metal ion binding"/>
    <property type="evidence" value="ECO:0007669"/>
    <property type="project" value="UniProtKB-KW"/>
</dbReference>
<dbReference type="PROSITE" id="PS51257">
    <property type="entry name" value="PROKAR_LIPOPROTEIN"/>
    <property type="match status" value="1"/>
</dbReference>
<protein>
    <submittedName>
        <fullName evidence="7">Protein SCO1/2</fullName>
    </submittedName>
</protein>
<name>A0A4R3V215_ROSSA</name>
<comment type="similarity">
    <text evidence="1">Belongs to the SCO1/2 family.</text>
</comment>
<organism evidence="7 8">
    <name type="scientific">Roseateles saccharophilus</name>
    <name type="common">Pseudomonas saccharophila</name>
    <dbReference type="NCBI Taxonomy" id="304"/>
    <lineage>
        <taxon>Bacteria</taxon>
        <taxon>Pseudomonadati</taxon>
        <taxon>Pseudomonadota</taxon>
        <taxon>Betaproteobacteria</taxon>
        <taxon>Burkholderiales</taxon>
        <taxon>Sphaerotilaceae</taxon>
        <taxon>Roseateles</taxon>
    </lineage>
</organism>
<dbReference type="FunFam" id="3.40.30.10:FF:000013">
    <property type="entry name" value="Blast:Protein SCO1 homolog, mitochondrial"/>
    <property type="match status" value="1"/>
</dbReference>
<keyword evidence="4" id="KW-1015">Disulfide bond</keyword>
<dbReference type="InterPro" id="IPR013766">
    <property type="entry name" value="Thioredoxin_domain"/>
</dbReference>
<evidence type="ECO:0000256" key="3">
    <source>
        <dbReference type="PIRSR" id="PIRSR603782-1"/>
    </source>
</evidence>
<evidence type="ECO:0000256" key="2">
    <source>
        <dbReference type="ARBA" id="ARBA00023008"/>
    </source>
</evidence>
<dbReference type="InterPro" id="IPR003782">
    <property type="entry name" value="SCO1/SenC"/>
</dbReference>
<evidence type="ECO:0000256" key="1">
    <source>
        <dbReference type="ARBA" id="ARBA00010996"/>
    </source>
</evidence>
<keyword evidence="5" id="KW-0732">Signal</keyword>
<reference evidence="7 8" key="1">
    <citation type="submission" date="2019-03" db="EMBL/GenBank/DDBJ databases">
        <title>Genomic Encyclopedia of Type Strains, Phase IV (KMG-IV): sequencing the most valuable type-strain genomes for metagenomic binning, comparative biology and taxonomic classification.</title>
        <authorList>
            <person name="Goeker M."/>
        </authorList>
    </citation>
    <scope>NUCLEOTIDE SEQUENCE [LARGE SCALE GENOMIC DNA]</scope>
    <source>
        <strain evidence="7 8">DSM 654</strain>
    </source>
</reference>
<dbReference type="AlphaFoldDB" id="A0A4R3V215"/>
<evidence type="ECO:0000256" key="4">
    <source>
        <dbReference type="PIRSR" id="PIRSR603782-2"/>
    </source>
</evidence>
<evidence type="ECO:0000313" key="8">
    <source>
        <dbReference type="Proteomes" id="UP000295110"/>
    </source>
</evidence>
<dbReference type="CDD" id="cd02968">
    <property type="entry name" value="SCO"/>
    <property type="match status" value="1"/>
</dbReference>
<dbReference type="OrthoDB" id="9790194at2"/>
<dbReference type="PANTHER" id="PTHR12151">
    <property type="entry name" value="ELECTRON TRANSPORT PROTIN SCO1/SENC FAMILY MEMBER"/>
    <property type="match status" value="1"/>
</dbReference>
<keyword evidence="8" id="KW-1185">Reference proteome</keyword>
<accession>A0A4R3V215</accession>
<proteinExistence type="inferred from homology"/>
<feature type="binding site" evidence="3">
    <location>
        <position position="161"/>
    </location>
    <ligand>
        <name>Cu cation</name>
        <dbReference type="ChEBI" id="CHEBI:23378"/>
    </ligand>
</feature>
<evidence type="ECO:0000313" key="7">
    <source>
        <dbReference type="EMBL" id="TCU98815.1"/>
    </source>
</evidence>
<feature type="disulfide bond" description="Redox-active" evidence="4">
    <location>
        <begin position="72"/>
        <end position="76"/>
    </location>
</feature>
<dbReference type="EMBL" id="SMBU01000009">
    <property type="protein sequence ID" value="TCU98815.1"/>
    <property type="molecule type" value="Genomic_DNA"/>
</dbReference>
<keyword evidence="2 3" id="KW-0186">Copper</keyword>
<feature type="signal peptide" evidence="5">
    <location>
        <begin position="1"/>
        <end position="22"/>
    </location>
</feature>
<keyword evidence="3" id="KW-0479">Metal-binding</keyword>
<dbReference type="PANTHER" id="PTHR12151:SF25">
    <property type="entry name" value="LINALOOL DEHYDRATASE_ISOMERASE DOMAIN-CONTAINING PROTEIN"/>
    <property type="match status" value="1"/>
</dbReference>
<dbReference type="SUPFAM" id="SSF52833">
    <property type="entry name" value="Thioredoxin-like"/>
    <property type="match status" value="1"/>
</dbReference>